<accession>A0A392PZJ4</accession>
<evidence type="ECO:0000256" key="4">
    <source>
        <dbReference type="ARBA" id="ARBA00022559"/>
    </source>
</evidence>
<dbReference type="SUPFAM" id="SSF48113">
    <property type="entry name" value="Heme-dependent peroxidases"/>
    <property type="match status" value="1"/>
</dbReference>
<keyword evidence="4 13" id="KW-0575">Peroxidase</keyword>
<evidence type="ECO:0000313" key="13">
    <source>
        <dbReference type="EMBL" id="MCI17137.1"/>
    </source>
</evidence>
<dbReference type="Pfam" id="PF00141">
    <property type="entry name" value="peroxidase"/>
    <property type="match status" value="1"/>
</dbReference>
<evidence type="ECO:0000256" key="9">
    <source>
        <dbReference type="PIRSR" id="PIRSR600823-2"/>
    </source>
</evidence>
<dbReference type="EMBL" id="LXQA010104034">
    <property type="protein sequence ID" value="MCI17137.1"/>
    <property type="molecule type" value="Genomic_DNA"/>
</dbReference>
<dbReference type="Proteomes" id="UP000265520">
    <property type="component" value="Unassembled WGS sequence"/>
</dbReference>
<keyword evidence="14" id="KW-1185">Reference proteome</keyword>
<dbReference type="PANTHER" id="PTHR31388">
    <property type="entry name" value="PEROXIDASE 72-RELATED"/>
    <property type="match status" value="1"/>
</dbReference>
<feature type="non-terminal residue" evidence="13">
    <location>
        <position position="1"/>
    </location>
</feature>
<evidence type="ECO:0000256" key="5">
    <source>
        <dbReference type="ARBA" id="ARBA00022617"/>
    </source>
</evidence>
<evidence type="ECO:0000259" key="12">
    <source>
        <dbReference type="PROSITE" id="PS50873"/>
    </source>
</evidence>
<feature type="non-terminal residue" evidence="13">
    <location>
        <position position="144"/>
    </location>
</feature>
<sequence length="144" mass="15351">GCDASVLLDDTANFTGEKNSFPNANSLRGFEVIDDIKSQLETMCPNVVSCADILALAARDSVAELGGQRWNVPLGRRDSLTASLDQANSDLPAPFLDLDGLIAGFQKKNFTAEEMVTLSGNSIINSLKLPHQTWASQGPVSLVT</sequence>
<dbReference type="Gene3D" id="1.10.520.10">
    <property type="match status" value="1"/>
</dbReference>
<dbReference type="PRINTS" id="PR00458">
    <property type="entry name" value="PEROXIDASE"/>
</dbReference>
<dbReference type="InterPro" id="IPR000823">
    <property type="entry name" value="Peroxidase_pln"/>
</dbReference>
<dbReference type="EC" id="1.11.1.7" evidence="3"/>
<comment type="cofactor">
    <cofactor evidence="2">
        <name>heme b</name>
        <dbReference type="ChEBI" id="CHEBI:60344"/>
    </cofactor>
</comment>
<evidence type="ECO:0000256" key="11">
    <source>
        <dbReference type="RuleBase" id="RU004241"/>
    </source>
</evidence>
<evidence type="ECO:0000256" key="2">
    <source>
        <dbReference type="ARBA" id="ARBA00001970"/>
    </source>
</evidence>
<evidence type="ECO:0000256" key="6">
    <source>
        <dbReference type="ARBA" id="ARBA00022723"/>
    </source>
</evidence>
<dbReference type="AlphaFoldDB" id="A0A392PZJ4"/>
<feature type="binding site" evidence="10">
    <location>
        <position position="1"/>
    </location>
    <ligand>
        <name>Ca(2+)</name>
        <dbReference type="ChEBI" id="CHEBI:29108"/>
        <label>1</label>
    </ligand>
</feature>
<dbReference type="PANTHER" id="PTHR31388:SF155">
    <property type="entry name" value="PEROXIDASE"/>
    <property type="match status" value="1"/>
</dbReference>
<evidence type="ECO:0000256" key="8">
    <source>
        <dbReference type="ARBA" id="ARBA00023004"/>
    </source>
</evidence>
<keyword evidence="7" id="KW-0560">Oxidoreductase</keyword>
<evidence type="ECO:0000256" key="10">
    <source>
        <dbReference type="PIRSR" id="PIRSR600823-3"/>
    </source>
</evidence>
<dbReference type="GO" id="GO:0020037">
    <property type="term" value="F:heme binding"/>
    <property type="evidence" value="ECO:0007669"/>
    <property type="project" value="InterPro"/>
</dbReference>
<feature type="binding site" evidence="9">
    <location>
        <position position="92"/>
    </location>
    <ligand>
        <name>substrate</name>
    </ligand>
</feature>
<comment type="catalytic activity">
    <reaction evidence="1">
        <text>2 a phenolic donor + H2O2 = 2 a phenolic radical donor + 2 H2O</text>
        <dbReference type="Rhea" id="RHEA:56136"/>
        <dbReference type="ChEBI" id="CHEBI:15377"/>
        <dbReference type="ChEBI" id="CHEBI:16240"/>
        <dbReference type="ChEBI" id="CHEBI:139520"/>
        <dbReference type="ChEBI" id="CHEBI:139521"/>
        <dbReference type="EC" id="1.11.1.7"/>
    </reaction>
</comment>
<keyword evidence="5" id="KW-0349">Heme</keyword>
<feature type="binding site" evidence="10">
    <location>
        <position position="17"/>
    </location>
    <ligand>
        <name>Ca(2+)</name>
        <dbReference type="ChEBI" id="CHEBI:29108"/>
        <label>1</label>
    </ligand>
</feature>
<keyword evidence="8" id="KW-0408">Iron</keyword>
<proteinExistence type="inferred from homology"/>
<keyword evidence="6 10" id="KW-0479">Metal-binding</keyword>
<dbReference type="InterPro" id="IPR002016">
    <property type="entry name" value="Haem_peroxidase"/>
</dbReference>
<feature type="binding site" evidence="10">
    <location>
        <position position="5"/>
    </location>
    <ligand>
        <name>Ca(2+)</name>
        <dbReference type="ChEBI" id="CHEBI:29108"/>
        <label>1</label>
    </ligand>
</feature>
<evidence type="ECO:0000256" key="1">
    <source>
        <dbReference type="ARBA" id="ARBA00000189"/>
    </source>
</evidence>
<dbReference type="InterPro" id="IPR010255">
    <property type="entry name" value="Haem_peroxidase_sf"/>
</dbReference>
<protein>
    <recommendedName>
        <fullName evidence="3">peroxidase</fullName>
        <ecNumber evidence="3">1.11.1.7</ecNumber>
    </recommendedName>
</protein>
<comment type="cofactor">
    <cofactor evidence="10">
        <name>Ca(2+)</name>
        <dbReference type="ChEBI" id="CHEBI:29108"/>
    </cofactor>
    <text evidence="10">Binds 2 calcium ions per subunit.</text>
</comment>
<dbReference type="GO" id="GO:0046872">
    <property type="term" value="F:metal ion binding"/>
    <property type="evidence" value="ECO:0007669"/>
    <property type="project" value="UniProtKB-KW"/>
</dbReference>
<dbReference type="GO" id="GO:0006979">
    <property type="term" value="P:response to oxidative stress"/>
    <property type="evidence" value="ECO:0007669"/>
    <property type="project" value="InterPro"/>
</dbReference>
<comment type="similarity">
    <text evidence="11">Belongs to the peroxidase family.</text>
</comment>
<reference evidence="13 14" key="1">
    <citation type="journal article" date="2018" name="Front. Plant Sci.">
        <title>Red Clover (Trifolium pratense) and Zigzag Clover (T. medium) - A Picture of Genomic Similarities and Differences.</title>
        <authorList>
            <person name="Dluhosova J."/>
            <person name="Istvanek J."/>
            <person name="Nedelnik J."/>
            <person name="Repkova J."/>
        </authorList>
    </citation>
    <scope>NUCLEOTIDE SEQUENCE [LARGE SCALE GENOMIC DNA]</scope>
    <source>
        <strain evidence="14">cv. 10/8</strain>
        <tissue evidence="13">Leaf</tissue>
    </source>
</reference>
<name>A0A392PZJ4_9FABA</name>
<feature type="domain" description="Plant heme peroxidase family profile" evidence="12">
    <location>
        <begin position="1"/>
        <end position="124"/>
    </location>
</feature>
<evidence type="ECO:0000256" key="7">
    <source>
        <dbReference type="ARBA" id="ARBA00023002"/>
    </source>
</evidence>
<evidence type="ECO:0000256" key="3">
    <source>
        <dbReference type="ARBA" id="ARBA00012313"/>
    </source>
</evidence>
<organism evidence="13 14">
    <name type="scientific">Trifolium medium</name>
    <dbReference type="NCBI Taxonomy" id="97028"/>
    <lineage>
        <taxon>Eukaryota</taxon>
        <taxon>Viridiplantae</taxon>
        <taxon>Streptophyta</taxon>
        <taxon>Embryophyta</taxon>
        <taxon>Tracheophyta</taxon>
        <taxon>Spermatophyta</taxon>
        <taxon>Magnoliopsida</taxon>
        <taxon>eudicotyledons</taxon>
        <taxon>Gunneridae</taxon>
        <taxon>Pentapetalae</taxon>
        <taxon>rosids</taxon>
        <taxon>fabids</taxon>
        <taxon>Fabales</taxon>
        <taxon>Fabaceae</taxon>
        <taxon>Papilionoideae</taxon>
        <taxon>50 kb inversion clade</taxon>
        <taxon>NPAAA clade</taxon>
        <taxon>Hologalegina</taxon>
        <taxon>IRL clade</taxon>
        <taxon>Trifolieae</taxon>
        <taxon>Trifolium</taxon>
    </lineage>
</organism>
<dbReference type="PROSITE" id="PS50873">
    <property type="entry name" value="PEROXIDASE_4"/>
    <property type="match status" value="1"/>
</dbReference>
<comment type="caution">
    <text evidence="13">The sequence shown here is derived from an EMBL/GenBank/DDBJ whole genome shotgun (WGS) entry which is preliminary data.</text>
</comment>
<evidence type="ECO:0000313" key="14">
    <source>
        <dbReference type="Proteomes" id="UP000265520"/>
    </source>
</evidence>
<feature type="binding site" evidence="10">
    <location>
        <position position="3"/>
    </location>
    <ligand>
        <name>Ca(2+)</name>
        <dbReference type="ChEBI" id="CHEBI:29108"/>
        <label>1</label>
    </ligand>
</feature>
<keyword evidence="10" id="KW-0106">Calcium</keyword>
<dbReference type="PRINTS" id="PR00461">
    <property type="entry name" value="PLPEROXIDASE"/>
</dbReference>
<dbReference type="GO" id="GO:0140825">
    <property type="term" value="F:lactoperoxidase activity"/>
    <property type="evidence" value="ECO:0007669"/>
    <property type="project" value="UniProtKB-EC"/>
</dbReference>